<gene>
    <name evidence="7" type="ORF">TELCIR_16770</name>
</gene>
<evidence type="ECO:0000256" key="2">
    <source>
        <dbReference type="ARBA" id="ARBA00022692"/>
    </source>
</evidence>
<dbReference type="Pfam" id="PF16165">
    <property type="entry name" value="Ferlin_C"/>
    <property type="match status" value="1"/>
</dbReference>
<keyword evidence="3" id="KW-0677">Repeat</keyword>
<protein>
    <recommendedName>
        <fullName evidence="6">Ferlin C-terminal domain-containing protein</fullName>
    </recommendedName>
</protein>
<dbReference type="InterPro" id="IPR037721">
    <property type="entry name" value="Ferlin"/>
</dbReference>
<evidence type="ECO:0000256" key="3">
    <source>
        <dbReference type="ARBA" id="ARBA00022737"/>
    </source>
</evidence>
<dbReference type="AlphaFoldDB" id="A0A2G9TUW3"/>
<keyword evidence="4" id="KW-1133">Transmembrane helix</keyword>
<dbReference type="PANTHER" id="PTHR12546:SF33">
    <property type="entry name" value="SPERM VESICLE FUSION PROTEIN FER-1"/>
    <property type="match status" value="1"/>
</dbReference>
<keyword evidence="5" id="KW-0472">Membrane</keyword>
<keyword evidence="2" id="KW-0812">Transmembrane</keyword>
<accession>A0A2G9TUW3</accession>
<comment type="subcellular location">
    <subcellularLocation>
        <location evidence="1">Membrane</location>
    </subcellularLocation>
</comment>
<dbReference type="GO" id="GO:0016020">
    <property type="term" value="C:membrane"/>
    <property type="evidence" value="ECO:0007669"/>
    <property type="project" value="UniProtKB-SubCell"/>
</dbReference>
<sequence>LSYGPVPPSIDITPRDPEKYQLRIALFNVTGAIPVKRSFGMPTADLYVKVFANGAQKPQKSDVHFRSTDGCGEFNWRFVIDIAFNPWERKLVSSHKKRLFRICTFCKDTRCGCKLRKKTKIPYPVPMKYRVPPDDELNTVNLFDSTTLRGWWPVLTNKRHHMIAKDDTGWKKKDDDYNHNQLYIMGLLELEMSLVTAAEAAADPVGKKRKDPNVVRSY</sequence>
<feature type="domain" description="Ferlin C-terminal" evidence="6">
    <location>
        <begin position="139"/>
        <end position="215"/>
    </location>
</feature>
<organism evidence="7 8">
    <name type="scientific">Teladorsagia circumcincta</name>
    <name type="common">Brown stomach worm</name>
    <name type="synonym">Ostertagia circumcincta</name>
    <dbReference type="NCBI Taxonomy" id="45464"/>
    <lineage>
        <taxon>Eukaryota</taxon>
        <taxon>Metazoa</taxon>
        <taxon>Ecdysozoa</taxon>
        <taxon>Nematoda</taxon>
        <taxon>Chromadorea</taxon>
        <taxon>Rhabditida</taxon>
        <taxon>Rhabditina</taxon>
        <taxon>Rhabditomorpha</taxon>
        <taxon>Strongyloidea</taxon>
        <taxon>Trichostrongylidae</taxon>
        <taxon>Teladorsagia</taxon>
    </lineage>
</organism>
<evidence type="ECO:0000313" key="8">
    <source>
        <dbReference type="Proteomes" id="UP000230423"/>
    </source>
</evidence>
<keyword evidence="8" id="KW-1185">Reference proteome</keyword>
<evidence type="ECO:0000256" key="4">
    <source>
        <dbReference type="ARBA" id="ARBA00022989"/>
    </source>
</evidence>
<evidence type="ECO:0000259" key="6">
    <source>
        <dbReference type="Pfam" id="PF16165"/>
    </source>
</evidence>
<proteinExistence type="predicted"/>
<dbReference type="GO" id="GO:0061025">
    <property type="term" value="P:membrane fusion"/>
    <property type="evidence" value="ECO:0007669"/>
    <property type="project" value="TreeGrafter"/>
</dbReference>
<dbReference type="EMBL" id="KZ353157">
    <property type="protein sequence ID" value="PIO61698.1"/>
    <property type="molecule type" value="Genomic_DNA"/>
</dbReference>
<dbReference type="OrthoDB" id="270970at2759"/>
<name>A0A2G9TUW3_TELCI</name>
<dbReference type="InterPro" id="IPR032362">
    <property type="entry name" value="Ferlin_C"/>
</dbReference>
<dbReference type="PANTHER" id="PTHR12546">
    <property type="entry name" value="FER-1-LIKE"/>
    <property type="match status" value="1"/>
</dbReference>
<reference evidence="7 8" key="1">
    <citation type="submission" date="2015-09" db="EMBL/GenBank/DDBJ databases">
        <title>Draft genome of the parasitic nematode Teladorsagia circumcincta isolate WARC Sus (inbred).</title>
        <authorList>
            <person name="Mitreva M."/>
        </authorList>
    </citation>
    <scope>NUCLEOTIDE SEQUENCE [LARGE SCALE GENOMIC DNA]</scope>
    <source>
        <strain evidence="7 8">S</strain>
    </source>
</reference>
<evidence type="ECO:0000256" key="1">
    <source>
        <dbReference type="ARBA" id="ARBA00004370"/>
    </source>
</evidence>
<evidence type="ECO:0000256" key="5">
    <source>
        <dbReference type="ARBA" id="ARBA00023136"/>
    </source>
</evidence>
<dbReference type="GO" id="GO:0007009">
    <property type="term" value="P:plasma membrane organization"/>
    <property type="evidence" value="ECO:0007669"/>
    <property type="project" value="TreeGrafter"/>
</dbReference>
<feature type="non-terminal residue" evidence="7">
    <location>
        <position position="1"/>
    </location>
</feature>
<evidence type="ECO:0000313" key="7">
    <source>
        <dbReference type="EMBL" id="PIO61698.1"/>
    </source>
</evidence>
<dbReference type="Proteomes" id="UP000230423">
    <property type="component" value="Unassembled WGS sequence"/>
</dbReference>